<reference evidence="2 3" key="1">
    <citation type="submission" date="2023-09" db="EMBL/GenBank/DDBJ databases">
        <authorList>
            <person name="Wang M."/>
        </authorList>
    </citation>
    <scope>NUCLEOTIDE SEQUENCE [LARGE SCALE GENOMIC DNA]</scope>
    <source>
        <strain evidence="2">GT-2023</strain>
        <tissue evidence="2">Liver</tissue>
    </source>
</reference>
<feature type="region of interest" description="Disordered" evidence="1">
    <location>
        <begin position="18"/>
        <end position="55"/>
    </location>
</feature>
<proteinExistence type="predicted"/>
<accession>A0ABR3NRA4</accession>
<gene>
    <name evidence="2" type="ORF">QQF64_025728</name>
</gene>
<sequence length="174" mass="19313">MNYETNAVTKCSRATASFPTLSPLRPHPAHTSPTAPVPSPQRAHTSPTVPAPSPHFPRCARTQPTACPHFPRCARTRPTACPLRPHPVHASPTAPAPSPRFPHCARTQPTLWACLWAHHWPYWGPTLLCLGQPTPNPHFWAIPLWPHTGPIVWGPHVPRISRRYWGPQWAARAG</sequence>
<keyword evidence="3" id="KW-1185">Reference proteome</keyword>
<comment type="caution">
    <text evidence="2">The sequence shown here is derived from an EMBL/GenBank/DDBJ whole genome shotgun (WGS) entry which is preliminary data.</text>
</comment>
<organism evidence="2 3">
    <name type="scientific">Cirrhinus molitorella</name>
    <name type="common">mud carp</name>
    <dbReference type="NCBI Taxonomy" id="172907"/>
    <lineage>
        <taxon>Eukaryota</taxon>
        <taxon>Metazoa</taxon>
        <taxon>Chordata</taxon>
        <taxon>Craniata</taxon>
        <taxon>Vertebrata</taxon>
        <taxon>Euteleostomi</taxon>
        <taxon>Actinopterygii</taxon>
        <taxon>Neopterygii</taxon>
        <taxon>Teleostei</taxon>
        <taxon>Ostariophysi</taxon>
        <taxon>Cypriniformes</taxon>
        <taxon>Cyprinidae</taxon>
        <taxon>Labeoninae</taxon>
        <taxon>Labeonini</taxon>
        <taxon>Cirrhinus</taxon>
    </lineage>
</organism>
<protein>
    <submittedName>
        <fullName evidence="2">Uncharacterized protein</fullName>
    </submittedName>
</protein>
<evidence type="ECO:0000313" key="3">
    <source>
        <dbReference type="Proteomes" id="UP001558613"/>
    </source>
</evidence>
<evidence type="ECO:0000256" key="1">
    <source>
        <dbReference type="SAM" id="MobiDB-lite"/>
    </source>
</evidence>
<dbReference type="EMBL" id="JAYMGO010000003">
    <property type="protein sequence ID" value="KAL1279055.1"/>
    <property type="molecule type" value="Genomic_DNA"/>
</dbReference>
<evidence type="ECO:0000313" key="2">
    <source>
        <dbReference type="EMBL" id="KAL1279055.1"/>
    </source>
</evidence>
<name>A0ABR3NRA4_9TELE</name>
<dbReference type="Proteomes" id="UP001558613">
    <property type="component" value="Unassembled WGS sequence"/>
</dbReference>